<feature type="transmembrane region" description="Helical" evidence="5">
    <location>
        <begin position="20"/>
        <end position="39"/>
    </location>
</feature>
<evidence type="ECO:0000256" key="3">
    <source>
        <dbReference type="ARBA" id="ARBA00022989"/>
    </source>
</evidence>
<reference evidence="6 7" key="1">
    <citation type="submission" date="2023-02" db="EMBL/GenBank/DDBJ databases">
        <title>LHISI_Scaffold_Assembly.</title>
        <authorList>
            <person name="Stuart O.P."/>
            <person name="Cleave R."/>
            <person name="Magrath M.J.L."/>
            <person name="Mikheyev A.S."/>
        </authorList>
    </citation>
    <scope>NUCLEOTIDE SEQUENCE [LARGE SCALE GENOMIC DNA]</scope>
    <source>
        <strain evidence="6">Daus_M_001</strain>
        <tissue evidence="6">Leg muscle</tissue>
    </source>
</reference>
<evidence type="ECO:0000256" key="4">
    <source>
        <dbReference type="ARBA" id="ARBA00023136"/>
    </source>
</evidence>
<dbReference type="InterPro" id="IPR036259">
    <property type="entry name" value="MFS_trans_sf"/>
</dbReference>
<dbReference type="EMBL" id="JARBHB010000005">
    <property type="protein sequence ID" value="KAJ8882966.1"/>
    <property type="molecule type" value="Genomic_DNA"/>
</dbReference>
<feature type="transmembrane region" description="Helical" evidence="5">
    <location>
        <begin position="45"/>
        <end position="65"/>
    </location>
</feature>
<evidence type="ECO:0000256" key="2">
    <source>
        <dbReference type="ARBA" id="ARBA00022692"/>
    </source>
</evidence>
<sequence length="738" mass="80759">MIQWFTDSNIFRFCNKVRKLSICGSMILNTITLTFLGRVTSAPVAITLIMVSVLLESIIFMSLNLNCLDLTPQYSGIVIGMLHTLSALAGIISPTLSGYIIRNKVIAGTFLGTNVYPLNISLCAAFVEQRISIGFYSSSHTPRSMSATTNAIAVVIRAQSSRNSRCSVVCAASFTKRSSKESRAVMSGTLVDRRPAHLYGSRDKAGGCVLLTSDTSLYFHYDHRTARTITLKADSHQSKLGSIPGGETPGFSYVGIVLDDANGRRVFSGISRFSRPFITALLHTYLASPSSALKISMRFLDTILRLSRNKDGVVVRVVVADSQPVVDGVRGLVWDLHSGGSGVRRAGLGQHTTLGQRRRLFVASGAALKHKYAGNLGMRLFSGVYSTVPEIHAQRDFSMTFKECLSAHSVRIDNLALDMVANVCRERKQSKGQTEKFRPQKSTVNQQMSLLVFARGTHDGRTMPLFGGFSLGSLISLALVFRSSSCYTLNAFRYLVKSRPNLITPLAQGCTNWFLLRALRMYSSEQASAYLATLHHTPLTMRPNNYLTGLRHWFQVSLQRSLDKVIDGNNAVRDPSGEVDGAFDTMPKEADGPVEAILEDVDGDTAVGGLSEEVNCDTTVVMPLEEVDGTTGTTPEEVVGFVGITPEEVAGTAIATISSRVSEDIADGKYQQGVAYEAVSRRPAQQELASLQRDRAKELTSSSTRYRQWCDVHREGDGEMRRAVEMTHCHGYLLSRPV</sequence>
<evidence type="ECO:0000256" key="5">
    <source>
        <dbReference type="SAM" id="Phobius"/>
    </source>
</evidence>
<dbReference type="InterPro" id="IPR050382">
    <property type="entry name" value="MFS_Na/Anion_cotransporter"/>
</dbReference>
<accession>A0ABQ9HFM3</accession>
<evidence type="ECO:0000313" key="7">
    <source>
        <dbReference type="Proteomes" id="UP001159363"/>
    </source>
</evidence>
<keyword evidence="7" id="KW-1185">Reference proteome</keyword>
<keyword evidence="2 5" id="KW-0812">Transmembrane</keyword>
<gene>
    <name evidence="6" type="ORF">PR048_014805</name>
</gene>
<name>A0ABQ9HFM3_9NEOP</name>
<dbReference type="SUPFAM" id="SSF103473">
    <property type="entry name" value="MFS general substrate transporter"/>
    <property type="match status" value="1"/>
</dbReference>
<comment type="caution">
    <text evidence="6">The sequence shown here is derived from an EMBL/GenBank/DDBJ whole genome shotgun (WGS) entry which is preliminary data.</text>
</comment>
<organism evidence="6 7">
    <name type="scientific">Dryococelus australis</name>
    <dbReference type="NCBI Taxonomy" id="614101"/>
    <lineage>
        <taxon>Eukaryota</taxon>
        <taxon>Metazoa</taxon>
        <taxon>Ecdysozoa</taxon>
        <taxon>Arthropoda</taxon>
        <taxon>Hexapoda</taxon>
        <taxon>Insecta</taxon>
        <taxon>Pterygota</taxon>
        <taxon>Neoptera</taxon>
        <taxon>Polyneoptera</taxon>
        <taxon>Phasmatodea</taxon>
        <taxon>Verophasmatodea</taxon>
        <taxon>Anareolatae</taxon>
        <taxon>Phasmatidae</taxon>
        <taxon>Eurycanthinae</taxon>
        <taxon>Dryococelus</taxon>
    </lineage>
</organism>
<dbReference type="PANTHER" id="PTHR11662">
    <property type="entry name" value="SOLUTE CARRIER FAMILY 17"/>
    <property type="match status" value="1"/>
</dbReference>
<keyword evidence="3 5" id="KW-1133">Transmembrane helix</keyword>
<evidence type="ECO:0000256" key="1">
    <source>
        <dbReference type="ARBA" id="ARBA00004141"/>
    </source>
</evidence>
<evidence type="ECO:0000313" key="6">
    <source>
        <dbReference type="EMBL" id="KAJ8882966.1"/>
    </source>
</evidence>
<protein>
    <submittedName>
        <fullName evidence="6">Uncharacterized protein</fullName>
    </submittedName>
</protein>
<proteinExistence type="predicted"/>
<dbReference type="Proteomes" id="UP001159363">
    <property type="component" value="Chromosome 4"/>
</dbReference>
<comment type="subcellular location">
    <subcellularLocation>
        <location evidence="1">Membrane</location>
        <topology evidence="1">Multi-pass membrane protein</topology>
    </subcellularLocation>
</comment>
<feature type="transmembrane region" description="Helical" evidence="5">
    <location>
        <begin position="77"/>
        <end position="100"/>
    </location>
</feature>
<keyword evidence="4 5" id="KW-0472">Membrane</keyword>
<dbReference type="PANTHER" id="PTHR11662:SF399">
    <property type="entry name" value="FI19708P1-RELATED"/>
    <property type="match status" value="1"/>
</dbReference>